<dbReference type="KEGG" id="plen:EIM92_18130"/>
<gene>
    <name evidence="1" type="ORF">EIM92_18130</name>
</gene>
<evidence type="ECO:0000313" key="2">
    <source>
        <dbReference type="Proteomes" id="UP000273145"/>
    </source>
</evidence>
<keyword evidence="2" id="KW-1185">Reference proteome</keyword>
<dbReference type="Proteomes" id="UP000273145">
    <property type="component" value="Chromosome"/>
</dbReference>
<name>A0A3Q8S605_9BACL</name>
<protein>
    <submittedName>
        <fullName evidence="1">Uncharacterized protein</fullName>
    </submittedName>
</protein>
<dbReference type="AlphaFoldDB" id="A0A3Q8S605"/>
<proteinExistence type="predicted"/>
<evidence type="ECO:0000313" key="1">
    <source>
        <dbReference type="EMBL" id="AZK47845.1"/>
    </source>
</evidence>
<sequence length="153" mass="17585">MNGQAFLQHWPLIRQVLQDHIDLDKVRYSQHAGERMEGRMITKRMVESILYHNDPTEMHEVKKYPFGEQPFTNADPVLTVVGIHEDRKIAVSIADQIPDEVKPLIAIDYDAIPDSYFQKVKAELGIKPVDPTQAAKHERKLLESLEQAGLFKQ</sequence>
<dbReference type="OrthoDB" id="2664475at2"/>
<accession>A0A3Q8S605</accession>
<reference evidence="1 2" key="1">
    <citation type="submission" date="2018-11" db="EMBL/GenBank/DDBJ databases">
        <title>Genome sequencing of Paenibacillus lentus DSM25539(T).</title>
        <authorList>
            <person name="Kook J.-K."/>
            <person name="Park S.-N."/>
            <person name="Lim Y.K."/>
        </authorList>
    </citation>
    <scope>NUCLEOTIDE SEQUENCE [LARGE SCALE GENOMIC DNA]</scope>
    <source>
        <strain evidence="1 2">DSM 25539</strain>
    </source>
</reference>
<organism evidence="1 2">
    <name type="scientific">Paenibacillus lentus</name>
    <dbReference type="NCBI Taxonomy" id="1338368"/>
    <lineage>
        <taxon>Bacteria</taxon>
        <taxon>Bacillati</taxon>
        <taxon>Bacillota</taxon>
        <taxon>Bacilli</taxon>
        <taxon>Bacillales</taxon>
        <taxon>Paenibacillaceae</taxon>
        <taxon>Paenibacillus</taxon>
    </lineage>
</organism>
<dbReference type="RefSeq" id="WP_125084017.1">
    <property type="nucleotide sequence ID" value="NZ_CP034248.1"/>
</dbReference>
<dbReference type="EMBL" id="CP034248">
    <property type="protein sequence ID" value="AZK47845.1"/>
    <property type="molecule type" value="Genomic_DNA"/>
</dbReference>